<evidence type="ECO:0000313" key="2">
    <source>
        <dbReference type="Proteomes" id="UP000092884"/>
    </source>
</evidence>
<dbReference type="EMBL" id="CP016503">
    <property type="protein sequence ID" value="ANV97746.1"/>
    <property type="molecule type" value="Genomic_DNA"/>
</dbReference>
<dbReference type="KEGG" id="het:BBW65_02515"/>
<organism evidence="1 2">
    <name type="scientific">Helicobacter enhydrae</name>
    <dbReference type="NCBI Taxonomy" id="222136"/>
    <lineage>
        <taxon>Bacteria</taxon>
        <taxon>Pseudomonadati</taxon>
        <taxon>Campylobacterota</taxon>
        <taxon>Epsilonproteobacteria</taxon>
        <taxon>Campylobacterales</taxon>
        <taxon>Helicobacteraceae</taxon>
        <taxon>Helicobacter</taxon>
    </lineage>
</organism>
<gene>
    <name evidence="1" type="ORF">BBW65_02515</name>
</gene>
<sequence length="77" mass="8930">MVYAKQLEKRIQAKLEKLGNVFFQSKHQKDRIRKILELPKNIAPPQLPQENNQANLKQDSNQVCKLKKCAFVKVGIN</sequence>
<keyword evidence="2" id="KW-1185">Reference proteome</keyword>
<proteinExistence type="predicted"/>
<dbReference type="AlphaFoldDB" id="A0A1B1U4R5"/>
<accession>A0A1B1U4R5</accession>
<reference evidence="2" key="1">
    <citation type="submission" date="2016-07" db="EMBL/GenBank/DDBJ databases">
        <authorList>
            <person name="Florea S."/>
            <person name="Webb J.S."/>
            <person name="Jaromczyk J."/>
            <person name="Schardl C.L."/>
        </authorList>
    </citation>
    <scope>NUCLEOTIDE SEQUENCE [LARGE SCALE GENOMIC DNA]</scope>
    <source>
        <strain evidence="2">MIT 01-6242</strain>
    </source>
</reference>
<name>A0A1B1U4R5_9HELI</name>
<dbReference type="Proteomes" id="UP000092884">
    <property type="component" value="Chromosome"/>
</dbReference>
<evidence type="ECO:0000313" key="1">
    <source>
        <dbReference type="EMBL" id="ANV97746.1"/>
    </source>
</evidence>
<protein>
    <submittedName>
        <fullName evidence="1">Uncharacterized protein</fullName>
    </submittedName>
</protein>